<organism evidence="2 4">
    <name type="scientific">Didymodactylos carnosus</name>
    <dbReference type="NCBI Taxonomy" id="1234261"/>
    <lineage>
        <taxon>Eukaryota</taxon>
        <taxon>Metazoa</taxon>
        <taxon>Spiralia</taxon>
        <taxon>Gnathifera</taxon>
        <taxon>Rotifera</taxon>
        <taxon>Eurotatoria</taxon>
        <taxon>Bdelloidea</taxon>
        <taxon>Philodinida</taxon>
        <taxon>Philodinidae</taxon>
        <taxon>Didymodactylos</taxon>
    </lineage>
</organism>
<dbReference type="EMBL" id="CAJNOQ010007918">
    <property type="protein sequence ID" value="CAF1182933.1"/>
    <property type="molecule type" value="Genomic_DNA"/>
</dbReference>
<proteinExistence type="predicted"/>
<sequence>MAQFLPRSMYVLILFLISGVATQHTEAWYRSELSTSIIPLYKSACDMLSTHVIQKLTALNIKGFVRNQTAVTEIARDLKCTIQHVLQLLQQAVHHSLQLNDKTELKIENGYSAISEIRTTIHDTEVEEESVETKVIQHQEIVQIAETHVKEKLIAVENAERNEG</sequence>
<protein>
    <submittedName>
        <fullName evidence="2">Uncharacterized protein</fullName>
    </submittedName>
</protein>
<name>A0A814UZG7_9BILA</name>
<dbReference type="Proteomes" id="UP000681722">
    <property type="component" value="Unassembled WGS sequence"/>
</dbReference>
<keyword evidence="1" id="KW-0732">Signal</keyword>
<feature type="chain" id="PRO_5036226218" evidence="1">
    <location>
        <begin position="28"/>
        <end position="164"/>
    </location>
</feature>
<evidence type="ECO:0000256" key="1">
    <source>
        <dbReference type="SAM" id="SignalP"/>
    </source>
</evidence>
<evidence type="ECO:0000313" key="3">
    <source>
        <dbReference type="EMBL" id="CAF3947294.1"/>
    </source>
</evidence>
<dbReference type="EMBL" id="CAJOBC010007918">
    <property type="protein sequence ID" value="CAF3947294.1"/>
    <property type="molecule type" value="Genomic_DNA"/>
</dbReference>
<dbReference type="AlphaFoldDB" id="A0A814UZG7"/>
<evidence type="ECO:0000313" key="2">
    <source>
        <dbReference type="EMBL" id="CAF1182933.1"/>
    </source>
</evidence>
<accession>A0A814UZG7</accession>
<feature type="signal peptide" evidence="1">
    <location>
        <begin position="1"/>
        <end position="27"/>
    </location>
</feature>
<keyword evidence="4" id="KW-1185">Reference proteome</keyword>
<reference evidence="2" key="1">
    <citation type="submission" date="2021-02" db="EMBL/GenBank/DDBJ databases">
        <authorList>
            <person name="Nowell W R."/>
        </authorList>
    </citation>
    <scope>NUCLEOTIDE SEQUENCE</scope>
</reference>
<gene>
    <name evidence="2" type="ORF">GPM918_LOCUS22800</name>
    <name evidence="3" type="ORF">SRO942_LOCUS22798</name>
</gene>
<evidence type="ECO:0000313" key="4">
    <source>
        <dbReference type="Proteomes" id="UP000663829"/>
    </source>
</evidence>
<dbReference type="Proteomes" id="UP000663829">
    <property type="component" value="Unassembled WGS sequence"/>
</dbReference>
<comment type="caution">
    <text evidence="2">The sequence shown here is derived from an EMBL/GenBank/DDBJ whole genome shotgun (WGS) entry which is preliminary data.</text>
</comment>